<sequence length="677" mass="75856">MKPTKLLLVSILGLFLTTNNIFAQKNLPTTNTGGKIFYKYTLLKGESLEDVAKKYNLQLADIYRDNPLARNGIKAGETLLIPKNNHTQVAAKKTTPNTAKTTKKTNTQRIYTSSQYSLTTHKVSKGETLFRISKKYKVSVNAIQKWNPRVSNNKIIPGQELIVGIGKRRASKRNTMRKKIAMRNKRKRSTRTYKTASPNEKPIKHKVKKGEWLSVIAKKYKVSIADIKKWNNLSSDKIKIGDELWIYGNGTNDKPSGVTPHSNDPDPLNVKTNSSTSDENPIRKYKNPNTNEKGKITHVVQRSETLYKISRKYKVSVAEIKKWNNITSGNYIKAGSTLVIYPKGHKAPENTHNNNTGNKGNNNPILKEQPTPVKKPSNGDNPLDFNGSKDKYEVDGKVKVKYVVKSGDNLWKISQAHKVKMEEIKDWNNLRNTDDLVVGQTLNIYTKHPPKKEEITKPGGIPKPKINTGNPVKQSNDVFDLIRPGGTLPQSTPVKKKEPVKTSTTYTPPTRKVYKQAQPPVTKRVTNTYTPPAKKVYKQPATNTVKKKIFPPPPTITKRVTKPAAATTRPTMVINNPTRTTKTEEDKVMVFEKGMASMIDVGQDSQKYQALHRTAPVGSFVRVTNLSNGKLVVVSVIGKLPAGAPDNVIIKLTKRAYDQLEANENIPVEIDYDLEKN</sequence>
<dbReference type="Proteomes" id="UP000004095">
    <property type="component" value="Unassembled WGS sequence"/>
</dbReference>
<accession>A1ZZ88</accession>
<dbReference type="PANTHER" id="PTHR33734">
    <property type="entry name" value="LYSM DOMAIN-CONTAINING GPI-ANCHORED PROTEIN 2"/>
    <property type="match status" value="1"/>
</dbReference>
<keyword evidence="5" id="KW-1185">Reference proteome</keyword>
<name>A1ZZ88_MICM2</name>
<comment type="caution">
    <text evidence="4">The sequence shown here is derived from an EMBL/GenBank/DDBJ whole genome shotgun (WGS) entry which is preliminary data.</text>
</comment>
<organism evidence="4 5">
    <name type="scientific">Microscilla marina ATCC 23134</name>
    <dbReference type="NCBI Taxonomy" id="313606"/>
    <lineage>
        <taxon>Bacteria</taxon>
        <taxon>Pseudomonadati</taxon>
        <taxon>Bacteroidota</taxon>
        <taxon>Cytophagia</taxon>
        <taxon>Cytophagales</taxon>
        <taxon>Microscillaceae</taxon>
        <taxon>Microscilla</taxon>
    </lineage>
</organism>
<feature type="region of interest" description="Disordered" evidence="1">
    <location>
        <begin position="450"/>
        <end position="507"/>
    </location>
</feature>
<dbReference type="OrthoDB" id="2149800at2"/>
<dbReference type="SUPFAM" id="SSF54106">
    <property type="entry name" value="LysM domain"/>
    <property type="match status" value="5"/>
</dbReference>
<feature type="domain" description="LysM" evidence="3">
    <location>
        <begin position="296"/>
        <end position="340"/>
    </location>
</feature>
<evidence type="ECO:0000313" key="5">
    <source>
        <dbReference type="Proteomes" id="UP000004095"/>
    </source>
</evidence>
<dbReference type="InterPro" id="IPR018392">
    <property type="entry name" value="LysM"/>
</dbReference>
<feature type="signal peptide" evidence="2">
    <location>
        <begin position="1"/>
        <end position="23"/>
    </location>
</feature>
<feature type="chain" id="PRO_5002642558" evidence="2">
    <location>
        <begin position="24"/>
        <end position="677"/>
    </location>
</feature>
<proteinExistence type="predicted"/>
<dbReference type="PROSITE" id="PS51782">
    <property type="entry name" value="LYSM"/>
    <property type="match status" value="5"/>
</dbReference>
<evidence type="ECO:0000256" key="1">
    <source>
        <dbReference type="SAM" id="MobiDB-lite"/>
    </source>
</evidence>
<feature type="domain" description="LysM" evidence="3">
    <location>
        <begin position="38"/>
        <end position="81"/>
    </location>
</feature>
<feature type="region of interest" description="Disordered" evidence="1">
    <location>
        <begin position="254"/>
        <end position="291"/>
    </location>
</feature>
<feature type="domain" description="LysM" evidence="3">
    <location>
        <begin position="203"/>
        <end position="246"/>
    </location>
</feature>
<dbReference type="AlphaFoldDB" id="A1ZZ88"/>
<feature type="domain" description="LysM" evidence="3">
    <location>
        <begin position="400"/>
        <end position="444"/>
    </location>
</feature>
<dbReference type="RefSeq" id="WP_002705083.1">
    <property type="nucleotide sequence ID" value="NZ_AAWS01000074.1"/>
</dbReference>
<feature type="region of interest" description="Disordered" evidence="1">
    <location>
        <begin position="344"/>
        <end position="390"/>
    </location>
</feature>
<reference evidence="4 5" key="1">
    <citation type="submission" date="2007-01" db="EMBL/GenBank/DDBJ databases">
        <authorList>
            <person name="Haygood M."/>
            <person name="Podell S."/>
            <person name="Anderson C."/>
            <person name="Hopkinson B."/>
            <person name="Roe K."/>
            <person name="Barbeau K."/>
            <person name="Gaasterland T."/>
            <person name="Ferriera S."/>
            <person name="Johnson J."/>
            <person name="Kravitz S."/>
            <person name="Beeson K."/>
            <person name="Sutton G."/>
            <person name="Rogers Y.-H."/>
            <person name="Friedman R."/>
            <person name="Frazier M."/>
            <person name="Venter J.C."/>
        </authorList>
    </citation>
    <scope>NUCLEOTIDE SEQUENCE [LARGE SCALE GENOMIC DNA]</scope>
    <source>
        <strain evidence="4 5">ATCC 23134</strain>
    </source>
</reference>
<dbReference type="Gene3D" id="2.40.40.10">
    <property type="entry name" value="RlpA-like domain"/>
    <property type="match status" value="1"/>
</dbReference>
<feature type="compositionally biased region" description="Polar residues" evidence="1">
    <location>
        <begin position="467"/>
        <end position="477"/>
    </location>
</feature>
<dbReference type="InterPro" id="IPR036779">
    <property type="entry name" value="LysM_dom_sf"/>
</dbReference>
<keyword evidence="2" id="KW-0732">Signal</keyword>
<evidence type="ECO:0000313" key="4">
    <source>
        <dbReference type="EMBL" id="EAY24289.1"/>
    </source>
</evidence>
<feature type="compositionally biased region" description="Low complexity" evidence="1">
    <location>
        <begin position="350"/>
        <end position="363"/>
    </location>
</feature>
<protein>
    <submittedName>
        <fullName evidence="4">N-acetylmuramoyl-L-alanine amidase, putative</fullName>
    </submittedName>
</protein>
<evidence type="ECO:0000259" key="3">
    <source>
        <dbReference type="PROSITE" id="PS51782"/>
    </source>
</evidence>
<dbReference type="PANTHER" id="PTHR33734:SF22">
    <property type="entry name" value="MEMBRANE-BOUND LYTIC MUREIN TRANSGLYCOSYLASE D"/>
    <property type="match status" value="1"/>
</dbReference>
<dbReference type="EMBL" id="AAWS01000074">
    <property type="protein sequence ID" value="EAY24289.1"/>
    <property type="molecule type" value="Genomic_DNA"/>
</dbReference>
<feature type="domain" description="LysM" evidence="3">
    <location>
        <begin position="119"/>
        <end position="163"/>
    </location>
</feature>
<dbReference type="SMART" id="SM00257">
    <property type="entry name" value="LysM"/>
    <property type="match status" value="5"/>
</dbReference>
<dbReference type="Pfam" id="PF01476">
    <property type="entry name" value="LysM"/>
    <property type="match status" value="5"/>
</dbReference>
<dbReference type="Gene3D" id="3.10.350.10">
    <property type="entry name" value="LysM domain"/>
    <property type="match status" value="5"/>
</dbReference>
<feature type="region of interest" description="Disordered" evidence="1">
    <location>
        <begin position="545"/>
        <end position="565"/>
    </location>
</feature>
<feature type="compositionally biased region" description="Polar residues" evidence="1">
    <location>
        <begin position="270"/>
        <end position="279"/>
    </location>
</feature>
<evidence type="ECO:0000256" key="2">
    <source>
        <dbReference type="SAM" id="SignalP"/>
    </source>
</evidence>
<dbReference type="InterPro" id="IPR036908">
    <property type="entry name" value="RlpA-like_sf"/>
</dbReference>
<dbReference type="eggNOG" id="COG1388">
    <property type="taxonomic scope" value="Bacteria"/>
</dbReference>
<dbReference type="CDD" id="cd00118">
    <property type="entry name" value="LysM"/>
    <property type="match status" value="5"/>
</dbReference>
<gene>
    <name evidence="4" type="ORF">M23134_03043</name>
</gene>